<organism evidence="1 2">
    <name type="scientific">Beutenbergia cavernae (strain ATCC BAA-8 / DSM 12333 / CCUG 43141 / JCM 11478 / NBRC 16432 / NCIMB 13614 / HKI 0122)</name>
    <dbReference type="NCBI Taxonomy" id="471853"/>
    <lineage>
        <taxon>Bacteria</taxon>
        <taxon>Bacillati</taxon>
        <taxon>Actinomycetota</taxon>
        <taxon>Actinomycetes</taxon>
        <taxon>Micrococcales</taxon>
        <taxon>Beutenbergiaceae</taxon>
        <taxon>Beutenbergia</taxon>
    </lineage>
</organism>
<evidence type="ECO:0008006" key="3">
    <source>
        <dbReference type="Google" id="ProtNLM"/>
    </source>
</evidence>
<dbReference type="KEGG" id="bcv:Bcav_3834"/>
<proteinExistence type="predicted"/>
<protein>
    <recommendedName>
        <fullName evidence="3">YbaB/EbfC DNA-binding family protein</fullName>
    </recommendedName>
</protein>
<gene>
    <name evidence="1" type="ordered locus">Bcav_3834</name>
</gene>
<evidence type="ECO:0000313" key="1">
    <source>
        <dbReference type="EMBL" id="ACQ82076.1"/>
    </source>
</evidence>
<dbReference type="STRING" id="471853.Bcav_3834"/>
<dbReference type="RefSeq" id="WP_015884313.1">
    <property type="nucleotide sequence ID" value="NC_012669.1"/>
</dbReference>
<reference evidence="1 2" key="1">
    <citation type="journal article" date="2009" name="Stand. Genomic Sci.">
        <title>Complete genome sequence of Beutenbergia cavernae type strain (HKI 0122).</title>
        <authorList>
            <person name="Land M."/>
            <person name="Pukall R."/>
            <person name="Abt B."/>
            <person name="Goker M."/>
            <person name="Rohde M."/>
            <person name="Glavina Del Rio T."/>
            <person name="Tice H."/>
            <person name="Copeland A."/>
            <person name="Cheng J.F."/>
            <person name="Lucas S."/>
            <person name="Chen F."/>
            <person name="Nolan M."/>
            <person name="Bruce D."/>
            <person name="Goodwin L."/>
            <person name="Pitluck S."/>
            <person name="Ivanova N."/>
            <person name="Mavromatis K."/>
            <person name="Ovchinnikova G."/>
            <person name="Pati A."/>
            <person name="Chen A."/>
            <person name="Palaniappan K."/>
            <person name="Hauser L."/>
            <person name="Chang Y.J."/>
            <person name="Jefferies C.C."/>
            <person name="Saunders E."/>
            <person name="Brettin T."/>
            <person name="Detter J.C."/>
            <person name="Han C."/>
            <person name="Chain P."/>
            <person name="Bristow J."/>
            <person name="Eisen J.A."/>
            <person name="Markowitz V."/>
            <person name="Hugenholtz P."/>
            <person name="Kyrpides N.C."/>
            <person name="Klenk H.P."/>
            <person name="Lapidus A."/>
        </authorList>
    </citation>
    <scope>NUCLEOTIDE SEQUENCE [LARGE SCALE GENOMIC DNA]</scope>
    <source>
        <strain evidence="2">ATCC BAA-8 / DSM 12333 / NBRC 16432</strain>
    </source>
</reference>
<dbReference type="HOGENOM" id="CLU_1114142_0_0_11"/>
<dbReference type="InterPro" id="IPR036894">
    <property type="entry name" value="YbaB-like_sf"/>
</dbReference>
<dbReference type="Proteomes" id="UP000007962">
    <property type="component" value="Chromosome"/>
</dbReference>
<dbReference type="Gene3D" id="3.30.1310.10">
    <property type="entry name" value="Nucleoid-associated protein YbaB-like domain"/>
    <property type="match status" value="1"/>
</dbReference>
<dbReference type="EMBL" id="CP001618">
    <property type="protein sequence ID" value="ACQ82076.1"/>
    <property type="molecule type" value="Genomic_DNA"/>
</dbReference>
<evidence type="ECO:0000313" key="2">
    <source>
        <dbReference type="Proteomes" id="UP000007962"/>
    </source>
</evidence>
<dbReference type="OrthoDB" id="4120877at2"/>
<name>C5C4F2_BEUC1</name>
<sequence>MGADLERLAELRERLDRVVQVAGSAAVAPRDGEAADPSGAVHVHLGADGELATLVVSETWREHHAPGSLGAVVRDTFIAAQTARATAAAEELAARLAEPEPTTRPLVPDGSSTADRLQRILADQPSGPHAASIAMTGLEGFLTEALTALDDAAREAERRRHVEHTATVGSAVAARVDGAGHLIAVEYDERWLADASAFTISLETTEAISDARAAAAASLDEPLAGTALADVARTIDDPVLLAQRLGLSV</sequence>
<dbReference type="AlphaFoldDB" id="C5C4F2"/>
<accession>C5C4F2</accession>
<keyword evidence="2" id="KW-1185">Reference proteome</keyword>